<evidence type="ECO:0000256" key="4">
    <source>
        <dbReference type="ARBA" id="ARBA00022989"/>
    </source>
</evidence>
<protein>
    <submittedName>
        <fullName evidence="7">SPOSA6832_02006-mRNA-1:cds</fullName>
    </submittedName>
</protein>
<comment type="subcellular location">
    <subcellularLocation>
        <location evidence="1">Membrane</location>
        <topology evidence="1">Multi-pass membrane protein</topology>
    </subcellularLocation>
</comment>
<evidence type="ECO:0000256" key="3">
    <source>
        <dbReference type="ARBA" id="ARBA00022692"/>
    </source>
</evidence>
<proteinExistence type="inferred from homology"/>
<gene>
    <name evidence="7" type="primary">SPOSA6832_02006</name>
</gene>
<keyword evidence="8" id="KW-1185">Reference proteome</keyword>
<keyword evidence="3" id="KW-0812">Transmembrane</keyword>
<dbReference type="Proteomes" id="UP000243876">
    <property type="component" value="Unassembled WGS sequence"/>
</dbReference>
<dbReference type="Pfam" id="PF04117">
    <property type="entry name" value="Mpv17_PMP22"/>
    <property type="match status" value="1"/>
</dbReference>
<name>A0A0D6EL90_SPOSA</name>
<dbReference type="AlphaFoldDB" id="A0A0D6EL90"/>
<evidence type="ECO:0000313" key="7">
    <source>
        <dbReference type="EMBL" id="CEQ40395.1"/>
    </source>
</evidence>
<keyword evidence="4" id="KW-1133">Transmembrane helix</keyword>
<evidence type="ECO:0000256" key="1">
    <source>
        <dbReference type="ARBA" id="ARBA00004141"/>
    </source>
</evidence>
<accession>A0A0D6EL90</accession>
<comment type="similarity">
    <text evidence="2 6">Belongs to the peroxisomal membrane protein PXMP2/4 family.</text>
</comment>
<dbReference type="PANTHER" id="PTHR11266:SF17">
    <property type="entry name" value="PROTEIN MPV17"/>
    <property type="match status" value="1"/>
</dbReference>
<evidence type="ECO:0000256" key="2">
    <source>
        <dbReference type="ARBA" id="ARBA00006824"/>
    </source>
</evidence>
<reference evidence="8" key="1">
    <citation type="submission" date="2015-02" db="EMBL/GenBank/DDBJ databases">
        <authorList>
            <person name="Gon?alves P."/>
        </authorList>
    </citation>
    <scope>NUCLEOTIDE SEQUENCE [LARGE SCALE GENOMIC DNA]</scope>
</reference>
<evidence type="ECO:0000256" key="6">
    <source>
        <dbReference type="RuleBase" id="RU363053"/>
    </source>
</evidence>
<dbReference type="EMBL" id="CENE01000006">
    <property type="protein sequence ID" value="CEQ40395.1"/>
    <property type="molecule type" value="Genomic_DNA"/>
</dbReference>
<evidence type="ECO:0000313" key="8">
    <source>
        <dbReference type="Proteomes" id="UP000243876"/>
    </source>
</evidence>
<keyword evidence="5" id="KW-0472">Membrane</keyword>
<dbReference type="GO" id="GO:0005739">
    <property type="term" value="C:mitochondrion"/>
    <property type="evidence" value="ECO:0007669"/>
    <property type="project" value="TreeGrafter"/>
</dbReference>
<dbReference type="GO" id="GO:0016020">
    <property type="term" value="C:membrane"/>
    <property type="evidence" value="ECO:0007669"/>
    <property type="project" value="UniProtKB-SubCell"/>
</dbReference>
<dbReference type="InterPro" id="IPR007248">
    <property type="entry name" value="Mpv17_PMP22"/>
</dbReference>
<evidence type="ECO:0000256" key="5">
    <source>
        <dbReference type="ARBA" id="ARBA00023136"/>
    </source>
</evidence>
<organism evidence="7 8">
    <name type="scientific">Sporidiobolus salmonicolor</name>
    <name type="common">Yeast-like fungus</name>
    <name type="synonym">Sporobolomyces salmonicolor</name>
    <dbReference type="NCBI Taxonomy" id="5005"/>
    <lineage>
        <taxon>Eukaryota</taxon>
        <taxon>Fungi</taxon>
        <taxon>Dikarya</taxon>
        <taxon>Basidiomycota</taxon>
        <taxon>Pucciniomycotina</taxon>
        <taxon>Microbotryomycetes</taxon>
        <taxon>Sporidiobolales</taxon>
        <taxon>Sporidiobolaceae</taxon>
        <taxon>Sporobolomyces</taxon>
    </lineage>
</organism>
<dbReference type="OrthoDB" id="430207at2759"/>
<sequence>MRTLRLAGYGGERDPLPSRRVPTVPTFATLHERYPGIIFAPILTRWYAGLDAIKLKSKVAVVASRVCLDQFVLTPVMIGVFFGTQSLLEGKSIDQAKRRISSSWWPTLEKNWLLFVPVQLANFSIVPPHLRLLLVVAAPKDKVKELIE</sequence>
<dbReference type="PANTHER" id="PTHR11266">
    <property type="entry name" value="PEROXISOMAL MEMBRANE PROTEIN 2, PXMP2 MPV17"/>
    <property type="match status" value="1"/>
</dbReference>